<accession>A0A2P0QK29</accession>
<dbReference type="EMBL" id="KX388536">
    <property type="protein sequence ID" value="ARU12623.1"/>
    <property type="molecule type" value="Genomic_DNA"/>
</dbReference>
<name>A0A2P0QK29_AGRTU</name>
<dbReference type="AlphaFoldDB" id="A0A2P0QK29"/>
<proteinExistence type="predicted"/>
<keyword evidence="1" id="KW-0614">Plasmid</keyword>
<protein>
    <submittedName>
        <fullName evidence="1">Uncharacterized protein</fullName>
    </submittedName>
</protein>
<sequence>MRETGLSGVIVAERCGLSTAMPHSLPRQKHVTTEIKCGEPEITR</sequence>
<reference evidence="1" key="1">
    <citation type="journal article" date="2018" name="Plasmid">
        <title>Complete sequence of the tumor-inducing plasmid pTiChry5 from the hypervirulent Agrobacterium tumefaciens strain Chry5.</title>
        <authorList>
            <person name="Shao S."/>
            <person name="Zhang X."/>
            <person name="van Heusden G.P.H."/>
            <person name="Hooykaas P.J."/>
        </authorList>
    </citation>
    <scope>NUCLEOTIDE SEQUENCE</scope>
    <source>
        <strain evidence="1">Chry5</strain>
        <plasmid evidence="1">pTiChry5</plasmid>
    </source>
</reference>
<geneLocation type="plasmid" evidence="1">
    <name>pTiChry5</name>
</geneLocation>
<gene>
    <name evidence="1" type="ORF">AgrTiChry5_223</name>
</gene>
<organism evidence="1">
    <name type="scientific">Agrobacterium tumefaciens</name>
    <dbReference type="NCBI Taxonomy" id="358"/>
    <lineage>
        <taxon>Bacteria</taxon>
        <taxon>Pseudomonadati</taxon>
        <taxon>Pseudomonadota</taxon>
        <taxon>Alphaproteobacteria</taxon>
        <taxon>Hyphomicrobiales</taxon>
        <taxon>Rhizobiaceae</taxon>
        <taxon>Rhizobium/Agrobacterium group</taxon>
        <taxon>Agrobacterium</taxon>
        <taxon>Agrobacterium tumefaciens complex</taxon>
    </lineage>
</organism>
<evidence type="ECO:0000313" key="1">
    <source>
        <dbReference type="EMBL" id="ARU12623.1"/>
    </source>
</evidence>